<protein>
    <recommendedName>
        <fullName evidence="4">DUF3290 domain-containing protein</fullName>
    </recommendedName>
</protein>
<dbReference type="EMBL" id="NGJT01000023">
    <property type="protein sequence ID" value="RST91408.1"/>
    <property type="molecule type" value="Genomic_DNA"/>
</dbReference>
<accession>A0A429ZCH7</accession>
<dbReference type="OrthoDB" id="3191971at2"/>
<keyword evidence="1" id="KW-1133">Transmembrane helix</keyword>
<proteinExistence type="predicted"/>
<dbReference type="Proteomes" id="UP000288490">
    <property type="component" value="Unassembled WGS sequence"/>
</dbReference>
<sequence length="152" mass="17913">MGYVEFFTYNYFVNQSSNSHIYQYLLVILVLLIVLLFILKRSKNKSRLKYRDLIILLSLLLVFLIGIQTNDYQKGKAEKGNYSQMIFFLEAVSKKKLVDPETISVNYKYLKDEMVLKINNKYYQVNFNSDFTTFKLEETVLVNDESIKVTGK</sequence>
<reference evidence="2 3" key="1">
    <citation type="submission" date="2017-05" db="EMBL/GenBank/DDBJ databases">
        <title>Vagococcus spp. assemblies.</title>
        <authorList>
            <person name="Gulvik C.A."/>
        </authorList>
    </citation>
    <scope>NUCLEOTIDE SEQUENCE [LARGE SCALE GENOMIC DNA]</scope>
    <source>
        <strain evidence="2 3">SS1994</strain>
    </source>
</reference>
<evidence type="ECO:0000313" key="3">
    <source>
        <dbReference type="Proteomes" id="UP000288490"/>
    </source>
</evidence>
<keyword evidence="3" id="KW-1185">Reference proteome</keyword>
<dbReference type="AlphaFoldDB" id="A0A429ZCH7"/>
<evidence type="ECO:0000313" key="2">
    <source>
        <dbReference type="EMBL" id="RST91408.1"/>
    </source>
</evidence>
<feature type="transmembrane region" description="Helical" evidence="1">
    <location>
        <begin position="50"/>
        <end position="67"/>
    </location>
</feature>
<dbReference type="InterPro" id="IPR021707">
    <property type="entry name" value="DUF3290"/>
</dbReference>
<dbReference type="Pfam" id="PF11694">
    <property type="entry name" value="DUF3290"/>
    <property type="match status" value="1"/>
</dbReference>
<comment type="caution">
    <text evidence="2">The sequence shown here is derived from an EMBL/GenBank/DDBJ whole genome shotgun (WGS) entry which is preliminary data.</text>
</comment>
<keyword evidence="1" id="KW-0472">Membrane</keyword>
<gene>
    <name evidence="2" type="ORF">CBF36_10065</name>
</gene>
<name>A0A429ZCH7_9ENTE</name>
<keyword evidence="1" id="KW-0812">Transmembrane</keyword>
<organism evidence="2 3">
    <name type="scientific">Vagococcus bubulae</name>
    <dbReference type="NCBI Taxonomy" id="1977868"/>
    <lineage>
        <taxon>Bacteria</taxon>
        <taxon>Bacillati</taxon>
        <taxon>Bacillota</taxon>
        <taxon>Bacilli</taxon>
        <taxon>Lactobacillales</taxon>
        <taxon>Enterococcaceae</taxon>
        <taxon>Vagococcus</taxon>
    </lineage>
</organism>
<evidence type="ECO:0000256" key="1">
    <source>
        <dbReference type="SAM" id="Phobius"/>
    </source>
</evidence>
<feature type="transmembrane region" description="Helical" evidence="1">
    <location>
        <begin position="20"/>
        <end position="38"/>
    </location>
</feature>
<evidence type="ECO:0008006" key="4">
    <source>
        <dbReference type="Google" id="ProtNLM"/>
    </source>
</evidence>